<dbReference type="EMBL" id="JBEZAM010000059">
    <property type="protein sequence ID" value="MEU7297186.1"/>
    <property type="molecule type" value="Genomic_DNA"/>
</dbReference>
<evidence type="ECO:0000313" key="1">
    <source>
        <dbReference type="EMBL" id="MEU7297186.1"/>
    </source>
</evidence>
<gene>
    <name evidence="1" type="ORF">AB0A76_28985</name>
</gene>
<evidence type="ECO:0000313" key="2">
    <source>
        <dbReference type="Proteomes" id="UP001551210"/>
    </source>
</evidence>
<protein>
    <submittedName>
        <fullName evidence="1">Uncharacterized protein</fullName>
    </submittedName>
</protein>
<comment type="caution">
    <text evidence="1">The sequence shown here is derived from an EMBL/GenBank/DDBJ whole genome shotgun (WGS) entry which is preliminary data.</text>
</comment>
<dbReference type="Proteomes" id="UP001551210">
    <property type="component" value="Unassembled WGS sequence"/>
</dbReference>
<reference evidence="1 2" key="1">
    <citation type="submission" date="2024-06" db="EMBL/GenBank/DDBJ databases">
        <title>The Natural Products Discovery Center: Release of the First 8490 Sequenced Strains for Exploring Actinobacteria Biosynthetic Diversity.</title>
        <authorList>
            <person name="Kalkreuter E."/>
            <person name="Kautsar S.A."/>
            <person name="Yang D."/>
            <person name="Bader C.D."/>
            <person name="Teijaro C.N."/>
            <person name="Fluegel L."/>
            <person name="Davis C.M."/>
            <person name="Simpson J.R."/>
            <person name="Lauterbach L."/>
            <person name="Steele A.D."/>
            <person name="Gui C."/>
            <person name="Meng S."/>
            <person name="Li G."/>
            <person name="Viehrig K."/>
            <person name="Ye F."/>
            <person name="Su P."/>
            <person name="Kiefer A.F."/>
            <person name="Nichols A."/>
            <person name="Cepeda A.J."/>
            <person name="Yan W."/>
            <person name="Fan B."/>
            <person name="Jiang Y."/>
            <person name="Adhikari A."/>
            <person name="Zheng C.-J."/>
            <person name="Schuster L."/>
            <person name="Cowan T.M."/>
            <person name="Smanski M.J."/>
            <person name="Chevrette M.G."/>
            <person name="De Carvalho L.P.S."/>
            <person name="Shen B."/>
        </authorList>
    </citation>
    <scope>NUCLEOTIDE SEQUENCE [LARGE SCALE GENOMIC DNA]</scope>
    <source>
        <strain evidence="1 2">NPDC045705</strain>
    </source>
</reference>
<accession>A0ABV3D5L1</accession>
<dbReference type="RefSeq" id="WP_359214317.1">
    <property type="nucleotide sequence ID" value="NZ_JBEZAM010000059.1"/>
</dbReference>
<name>A0ABV3D5L1_STREX</name>
<organism evidence="1 2">
    <name type="scientific">Streptomyces exfoliatus</name>
    <name type="common">Streptomyces hydrogenans</name>
    <dbReference type="NCBI Taxonomy" id="1905"/>
    <lineage>
        <taxon>Bacteria</taxon>
        <taxon>Bacillati</taxon>
        <taxon>Actinomycetota</taxon>
        <taxon>Actinomycetes</taxon>
        <taxon>Kitasatosporales</taxon>
        <taxon>Streptomycetaceae</taxon>
        <taxon>Streptomyces</taxon>
    </lineage>
</organism>
<proteinExistence type="predicted"/>
<sequence length="46" mass="4833">MAKDEIARIRTGWPPRPAAAPGFFAEGLGAALTTGFGHRLSHDVKG</sequence>
<keyword evidence="2" id="KW-1185">Reference proteome</keyword>